<evidence type="ECO:0000313" key="5">
    <source>
        <dbReference type="EMBL" id="KAF2878874.1"/>
    </source>
</evidence>
<dbReference type="AlphaFoldDB" id="A0A8K0C3M2"/>
<evidence type="ECO:0000256" key="4">
    <source>
        <dbReference type="SAM" id="SignalP"/>
    </source>
</evidence>
<dbReference type="GO" id="GO:0007623">
    <property type="term" value="P:circadian rhythm"/>
    <property type="evidence" value="ECO:0007669"/>
    <property type="project" value="UniProtKB-ARBA"/>
</dbReference>
<evidence type="ECO:0000256" key="3">
    <source>
        <dbReference type="ARBA" id="ARBA00060902"/>
    </source>
</evidence>
<dbReference type="Proteomes" id="UP000801492">
    <property type="component" value="Unassembled WGS sequence"/>
</dbReference>
<sequence length="249" mass="28028">MYTTVLISVEIIMMVLATVNCEIPNYIHICKREDPELSACIANSVNTLIPYLKVGIPELDVPPLEPLQLNDVQLKLGSDDAKIATNITNIHVWGASSFQLLSLRAIVSPNANTFHFNVNVPRLQLLGQYAIDTKILFLNLKGNGPLEINITDYSFNCTMNGHKIEKNDVTYLEFERMECSMNFKNVNVLLKHIFNGNALLGNTTNTVINQNVDMFYKEIKPSLVEALGKTFTDIANKITLRFSYDELFP</sequence>
<protein>
    <recommendedName>
        <fullName evidence="7">Protein takeout</fullName>
    </recommendedName>
</protein>
<comment type="similarity">
    <text evidence="3">Belongs to the TO family.</text>
</comment>
<evidence type="ECO:0000313" key="6">
    <source>
        <dbReference type="Proteomes" id="UP000801492"/>
    </source>
</evidence>
<keyword evidence="6" id="KW-1185">Reference proteome</keyword>
<dbReference type="PANTHER" id="PTHR11008:SF39">
    <property type="entry name" value="CIRCADIAN CLOCK-CONTROLLED PROTEIN-LIKE PROTEIN"/>
    <property type="match status" value="1"/>
</dbReference>
<feature type="chain" id="PRO_5035479428" description="Protein takeout" evidence="4">
    <location>
        <begin position="18"/>
        <end position="249"/>
    </location>
</feature>
<dbReference type="Pfam" id="PF06585">
    <property type="entry name" value="JHBP"/>
    <property type="match status" value="1"/>
</dbReference>
<dbReference type="SMART" id="SM00700">
    <property type="entry name" value="JHBP"/>
    <property type="match status" value="1"/>
</dbReference>
<dbReference type="Gene3D" id="3.15.10.30">
    <property type="entry name" value="Haemolymph juvenile hormone binding protein"/>
    <property type="match status" value="1"/>
</dbReference>
<evidence type="ECO:0008006" key="7">
    <source>
        <dbReference type="Google" id="ProtNLM"/>
    </source>
</evidence>
<dbReference type="FunFam" id="3.15.10.30:FF:000001">
    <property type="entry name" value="Takeout-like protein 1"/>
    <property type="match status" value="1"/>
</dbReference>
<proteinExistence type="inferred from homology"/>
<organism evidence="5 6">
    <name type="scientific">Ignelater luminosus</name>
    <name type="common">Cucubano</name>
    <name type="synonym">Pyrophorus luminosus</name>
    <dbReference type="NCBI Taxonomy" id="2038154"/>
    <lineage>
        <taxon>Eukaryota</taxon>
        <taxon>Metazoa</taxon>
        <taxon>Ecdysozoa</taxon>
        <taxon>Arthropoda</taxon>
        <taxon>Hexapoda</taxon>
        <taxon>Insecta</taxon>
        <taxon>Pterygota</taxon>
        <taxon>Neoptera</taxon>
        <taxon>Endopterygota</taxon>
        <taxon>Coleoptera</taxon>
        <taxon>Polyphaga</taxon>
        <taxon>Elateriformia</taxon>
        <taxon>Elateroidea</taxon>
        <taxon>Elateridae</taxon>
        <taxon>Agrypninae</taxon>
        <taxon>Pyrophorini</taxon>
        <taxon>Ignelater</taxon>
    </lineage>
</organism>
<dbReference type="GO" id="GO:0005615">
    <property type="term" value="C:extracellular space"/>
    <property type="evidence" value="ECO:0007669"/>
    <property type="project" value="TreeGrafter"/>
</dbReference>
<dbReference type="InterPro" id="IPR010562">
    <property type="entry name" value="Haemolymph_juvenile_hormone-bd"/>
</dbReference>
<name>A0A8K0C3M2_IGNLU</name>
<comment type="caution">
    <text evidence="5">The sequence shown here is derived from an EMBL/GenBank/DDBJ whole genome shotgun (WGS) entry which is preliminary data.</text>
</comment>
<dbReference type="PANTHER" id="PTHR11008">
    <property type="entry name" value="PROTEIN TAKEOUT-LIKE PROTEIN"/>
    <property type="match status" value="1"/>
</dbReference>
<evidence type="ECO:0000256" key="1">
    <source>
        <dbReference type="ARBA" id="ARBA00022729"/>
    </source>
</evidence>
<gene>
    <name evidence="5" type="ORF">ILUMI_27294</name>
</gene>
<reference evidence="5" key="1">
    <citation type="submission" date="2019-08" db="EMBL/GenBank/DDBJ databases">
        <title>The genome of the North American firefly Photinus pyralis.</title>
        <authorList>
            <consortium name="Photinus pyralis genome working group"/>
            <person name="Fallon T.R."/>
            <person name="Sander Lower S.E."/>
            <person name="Weng J.-K."/>
        </authorList>
    </citation>
    <scope>NUCLEOTIDE SEQUENCE</scope>
    <source>
        <strain evidence="5">TRF0915ILg1</strain>
        <tissue evidence="5">Whole body</tissue>
    </source>
</reference>
<dbReference type="InterPro" id="IPR038606">
    <property type="entry name" value="To_sf"/>
</dbReference>
<feature type="signal peptide" evidence="4">
    <location>
        <begin position="1"/>
        <end position="17"/>
    </location>
</feature>
<dbReference type="OrthoDB" id="8179031at2759"/>
<keyword evidence="2" id="KW-0090">Biological rhythms</keyword>
<evidence type="ECO:0000256" key="2">
    <source>
        <dbReference type="ARBA" id="ARBA00023108"/>
    </source>
</evidence>
<accession>A0A8K0C3M2</accession>
<dbReference type="EMBL" id="VTPC01091264">
    <property type="protein sequence ID" value="KAF2878874.1"/>
    <property type="molecule type" value="Genomic_DNA"/>
</dbReference>
<keyword evidence="1 4" id="KW-0732">Signal</keyword>